<dbReference type="RefSeq" id="WP_087186610.1">
    <property type="nucleotide sequence ID" value="NZ_NFHO01000007.1"/>
</dbReference>
<evidence type="ECO:0000313" key="1">
    <source>
        <dbReference type="EMBL" id="OUN42603.1"/>
    </source>
</evidence>
<evidence type="ECO:0000313" key="2">
    <source>
        <dbReference type="Proteomes" id="UP000196560"/>
    </source>
</evidence>
<reference evidence="2" key="1">
    <citation type="submission" date="2017-04" db="EMBL/GenBank/DDBJ databases">
        <title>Function of individual gut microbiota members based on whole genome sequencing of pure cultures obtained from chicken caecum.</title>
        <authorList>
            <person name="Medvecky M."/>
            <person name="Cejkova D."/>
            <person name="Polansky O."/>
            <person name="Karasova D."/>
            <person name="Kubasova T."/>
            <person name="Cizek A."/>
            <person name="Rychlik I."/>
        </authorList>
    </citation>
    <scope>NUCLEOTIDE SEQUENCE [LARGE SCALE GENOMIC DNA]</scope>
    <source>
        <strain evidence="2">An70</strain>
    </source>
</reference>
<dbReference type="PANTHER" id="PTHR12526">
    <property type="entry name" value="GLYCOSYLTRANSFERASE"/>
    <property type="match status" value="1"/>
</dbReference>
<accession>A0A1Y3U1D3</accession>
<dbReference type="SUPFAM" id="SSF53756">
    <property type="entry name" value="UDP-Glycosyltransferase/glycogen phosphorylase"/>
    <property type="match status" value="1"/>
</dbReference>
<comment type="caution">
    <text evidence="1">The sequence shown here is derived from an EMBL/GenBank/DDBJ whole genome shotgun (WGS) entry which is preliminary data.</text>
</comment>
<evidence type="ECO:0008006" key="3">
    <source>
        <dbReference type="Google" id="ProtNLM"/>
    </source>
</evidence>
<gene>
    <name evidence="1" type="ORF">B5G21_07165</name>
</gene>
<organism evidence="1 2">
    <name type="scientific">Enorma massiliensis</name>
    <dbReference type="NCBI Taxonomy" id="1472761"/>
    <lineage>
        <taxon>Bacteria</taxon>
        <taxon>Bacillati</taxon>
        <taxon>Actinomycetota</taxon>
        <taxon>Coriobacteriia</taxon>
        <taxon>Coriobacteriales</taxon>
        <taxon>Coriobacteriaceae</taxon>
        <taxon>Enorma</taxon>
    </lineage>
</organism>
<sequence length="390" mass="44145">MTVQPNPNHACDSKLSGYSSPVRVLHLLQRMEPAGVQSFLMNLYRNIDKSKVQFDFLVHYKEHQFYDDEIESMGGRIYKLSVREDYNLALYRRQLRKFFADHREYTVLHGHMETLSGIWMKEAERAGIPTRIAHSHTAGFGKGPKAAVRQVFRRQYPLYATDLFACSKAAGDFMFPDRTYRLIPNAIDVQRYAFRTEVRSEVRAELGIDAGTFVIGHIGRFHRSKNQLFLLEIMSELSSLMRNCQLIIAGDGDERSAIEAKISELGINDCVRLLGKRQDACRLYQAFDTFVLPSYFEGMPLVGIEAQASGCPSFFSTGVSSETGITDLATFLPLDSGPRLWAQRIAGFHSGNPRPHYAIEVSNAGFDVRGLARTMERFYLSRSGRVLSKG</sequence>
<proteinExistence type="predicted"/>
<dbReference type="Proteomes" id="UP000196560">
    <property type="component" value="Unassembled WGS sequence"/>
</dbReference>
<protein>
    <recommendedName>
        <fullName evidence="3">Glycosyltransferase family 1 protein</fullName>
    </recommendedName>
</protein>
<dbReference type="CDD" id="cd03812">
    <property type="entry name" value="GT4_CapH-like"/>
    <property type="match status" value="1"/>
</dbReference>
<dbReference type="GO" id="GO:0016757">
    <property type="term" value="F:glycosyltransferase activity"/>
    <property type="evidence" value="ECO:0007669"/>
    <property type="project" value="UniProtKB-KW"/>
</dbReference>
<name>A0A1Y3U1D3_9ACTN</name>
<dbReference type="Gene3D" id="3.40.50.2000">
    <property type="entry name" value="Glycogen Phosphorylase B"/>
    <property type="match status" value="2"/>
</dbReference>
<dbReference type="Pfam" id="PF13692">
    <property type="entry name" value="Glyco_trans_1_4"/>
    <property type="match status" value="1"/>
</dbReference>
<dbReference type="EMBL" id="NFHO01000007">
    <property type="protein sequence ID" value="OUN42603.1"/>
    <property type="molecule type" value="Genomic_DNA"/>
</dbReference>
<keyword evidence="2" id="KW-1185">Reference proteome</keyword>
<dbReference type="AlphaFoldDB" id="A0A1Y3U1D3"/>
<dbReference type="PANTHER" id="PTHR12526:SF637">
    <property type="entry name" value="GLYCOSYLTRANSFERASE EPSF-RELATED"/>
    <property type="match status" value="1"/>
</dbReference>